<dbReference type="AlphaFoldDB" id="A0A078ARN4"/>
<feature type="region of interest" description="Disordered" evidence="1">
    <location>
        <begin position="132"/>
        <end position="195"/>
    </location>
</feature>
<keyword evidence="3" id="KW-1185">Reference proteome</keyword>
<dbReference type="Proteomes" id="UP000039865">
    <property type="component" value="Unassembled WGS sequence"/>
</dbReference>
<gene>
    <name evidence="2" type="primary">Contig11669.g12485</name>
    <name evidence="2" type="ORF">STYLEM_14210</name>
</gene>
<evidence type="ECO:0000313" key="2">
    <source>
        <dbReference type="EMBL" id="CDW85140.1"/>
    </source>
</evidence>
<dbReference type="InParanoid" id="A0A078ARN4"/>
<reference evidence="2 3" key="1">
    <citation type="submission" date="2014-06" db="EMBL/GenBank/DDBJ databases">
        <authorList>
            <person name="Swart Estienne"/>
        </authorList>
    </citation>
    <scope>NUCLEOTIDE SEQUENCE [LARGE SCALE GENOMIC DNA]</scope>
    <source>
        <strain evidence="2 3">130c</strain>
    </source>
</reference>
<protein>
    <recommendedName>
        <fullName evidence="4">Homeobox domain-containing protein</fullName>
    </recommendedName>
</protein>
<evidence type="ECO:0000313" key="3">
    <source>
        <dbReference type="Proteomes" id="UP000039865"/>
    </source>
</evidence>
<accession>A0A078ARN4</accession>
<proteinExistence type="predicted"/>
<evidence type="ECO:0008006" key="4">
    <source>
        <dbReference type="Google" id="ProtNLM"/>
    </source>
</evidence>
<dbReference type="EMBL" id="CCKQ01013475">
    <property type="protein sequence ID" value="CDW85140.1"/>
    <property type="molecule type" value="Genomic_DNA"/>
</dbReference>
<name>A0A078ARN4_STYLE</name>
<feature type="compositionally biased region" description="Basic and acidic residues" evidence="1">
    <location>
        <begin position="141"/>
        <end position="167"/>
    </location>
</feature>
<organism evidence="2 3">
    <name type="scientific">Stylonychia lemnae</name>
    <name type="common">Ciliate</name>
    <dbReference type="NCBI Taxonomy" id="5949"/>
    <lineage>
        <taxon>Eukaryota</taxon>
        <taxon>Sar</taxon>
        <taxon>Alveolata</taxon>
        <taxon>Ciliophora</taxon>
        <taxon>Intramacronucleata</taxon>
        <taxon>Spirotrichea</taxon>
        <taxon>Stichotrichia</taxon>
        <taxon>Sporadotrichida</taxon>
        <taxon>Oxytrichidae</taxon>
        <taxon>Stylonychinae</taxon>
        <taxon>Stylonychia</taxon>
    </lineage>
</organism>
<dbReference type="InterPro" id="IPR009057">
    <property type="entry name" value="Homeodomain-like_sf"/>
</dbReference>
<dbReference type="SUPFAM" id="SSF46689">
    <property type="entry name" value="Homeodomain-like"/>
    <property type="match status" value="1"/>
</dbReference>
<feature type="compositionally biased region" description="Basic and acidic residues" evidence="1">
    <location>
        <begin position="182"/>
        <end position="195"/>
    </location>
</feature>
<evidence type="ECO:0000256" key="1">
    <source>
        <dbReference type="SAM" id="MobiDB-lite"/>
    </source>
</evidence>
<sequence length="313" mass="37250">MNPEMFLKSYDSQQQETKLSFSGLFSVDQDLNVNTTNAQSELIKDKSMILNLRSDANSLFDSDEAYCQLYEQYHDQLFENLWSQSKLSSNLFQQDLISESILISDLSDFTVDSQDKTYNEYQSQAFDARRYNKQNNQSKQIIDDKSVAHEERQQKQYSKERETKISQEKTISGKTSAKKTSRKSDSIKRYEQRSAIKKPYKESKRSFLTHPPNVEHFASKELQKLKQQRDRARFQKRECQWEILLGEFGKDPNWSTKRIKQIAYRTQLSVTQVYKWRWDQRLIQDQNYEREIAIKLKRHGKLFEIEIDHSKSN</sequence>